<protein>
    <recommendedName>
        <fullName evidence="2">Phage integrase SAM-like domain-containing protein</fullName>
    </recommendedName>
</protein>
<dbReference type="EMBL" id="UINC01052119">
    <property type="protein sequence ID" value="SVB67072.1"/>
    <property type="molecule type" value="Genomic_DNA"/>
</dbReference>
<dbReference type="SUPFAM" id="SSF56349">
    <property type="entry name" value="DNA breaking-rejoining enzymes"/>
    <property type="match status" value="1"/>
</dbReference>
<proteinExistence type="predicted"/>
<evidence type="ECO:0000313" key="3">
    <source>
        <dbReference type="EMBL" id="SVB67072.1"/>
    </source>
</evidence>
<dbReference type="AlphaFoldDB" id="A0A382FWS9"/>
<evidence type="ECO:0000259" key="2">
    <source>
        <dbReference type="Pfam" id="PF13102"/>
    </source>
</evidence>
<feature type="domain" description="Phage integrase SAM-like" evidence="2">
    <location>
        <begin position="90"/>
        <end position="179"/>
    </location>
</feature>
<name>A0A382FWS9_9ZZZZ</name>
<keyword evidence="1" id="KW-0238">DNA-binding</keyword>
<accession>A0A382FWS9</accession>
<dbReference type="Gene3D" id="1.10.150.130">
    <property type="match status" value="1"/>
</dbReference>
<dbReference type="InterPro" id="IPR010998">
    <property type="entry name" value="Integrase_recombinase_N"/>
</dbReference>
<dbReference type="InterPro" id="IPR025269">
    <property type="entry name" value="SAM-like_dom"/>
</dbReference>
<dbReference type="InterPro" id="IPR011010">
    <property type="entry name" value="DNA_brk_join_enz"/>
</dbReference>
<evidence type="ECO:0000256" key="1">
    <source>
        <dbReference type="ARBA" id="ARBA00023125"/>
    </source>
</evidence>
<dbReference type="GO" id="GO:0003677">
    <property type="term" value="F:DNA binding"/>
    <property type="evidence" value="ECO:0007669"/>
    <property type="project" value="UniProtKB-KW"/>
</dbReference>
<sequence>MSLLVECPSCKYRNSTTAKLCRKCDYRIGKASSKCYWIDYRANGKRRRERIGTSKRASEHRLREVLSAITEDRHITQNKNAQVTLRQLRDWYYELTEVMQKRSYPDIKTCINNVINKLGEDIRVSELELSMVENYRKYRLIETTRLKRPVKPSTINRDVANFRAMLNKAVDYKIIDSNPIGRIK</sequence>
<dbReference type="Pfam" id="PF13102">
    <property type="entry name" value="Phage_int_SAM_5"/>
    <property type="match status" value="1"/>
</dbReference>
<organism evidence="3">
    <name type="scientific">marine metagenome</name>
    <dbReference type="NCBI Taxonomy" id="408172"/>
    <lineage>
        <taxon>unclassified sequences</taxon>
        <taxon>metagenomes</taxon>
        <taxon>ecological metagenomes</taxon>
    </lineage>
</organism>
<reference evidence="3" key="1">
    <citation type="submission" date="2018-05" db="EMBL/GenBank/DDBJ databases">
        <authorList>
            <person name="Lanie J.A."/>
            <person name="Ng W.-L."/>
            <person name="Kazmierczak K.M."/>
            <person name="Andrzejewski T.M."/>
            <person name="Davidsen T.M."/>
            <person name="Wayne K.J."/>
            <person name="Tettelin H."/>
            <person name="Glass J.I."/>
            <person name="Rusch D."/>
            <person name="Podicherti R."/>
            <person name="Tsui H.-C.T."/>
            <person name="Winkler M.E."/>
        </authorList>
    </citation>
    <scope>NUCLEOTIDE SEQUENCE</scope>
</reference>
<gene>
    <name evidence="3" type="ORF">METZ01_LOCUS219926</name>
</gene>